<dbReference type="EMBL" id="BANB01000320">
    <property type="protein sequence ID" value="GAN77444.1"/>
    <property type="molecule type" value="Genomic_DNA"/>
</dbReference>
<dbReference type="AlphaFoldDB" id="A0A0D6P9A4"/>
<dbReference type="PANTHER" id="PTHR10443:SF12">
    <property type="entry name" value="DIPEPTIDASE"/>
    <property type="match status" value="1"/>
</dbReference>
<reference evidence="1 2" key="1">
    <citation type="submission" date="2012-11" db="EMBL/GenBank/DDBJ databases">
        <title>Whole genome sequence of Acidisphaera rubrifaciens HS-AP3.</title>
        <authorList>
            <person name="Azuma Y."/>
            <person name="Higashiura N."/>
            <person name="Hirakawa H."/>
            <person name="Matsushita K."/>
        </authorList>
    </citation>
    <scope>NUCLEOTIDE SEQUENCE [LARGE SCALE GENOMIC DNA]</scope>
    <source>
        <strain evidence="1 2">HS-AP3</strain>
    </source>
</reference>
<dbReference type="PROSITE" id="PS51365">
    <property type="entry name" value="RENAL_DIPEPTIDASE_2"/>
    <property type="match status" value="1"/>
</dbReference>
<keyword evidence="2" id="KW-1185">Reference proteome</keyword>
<dbReference type="InterPro" id="IPR032466">
    <property type="entry name" value="Metal_Hydrolase"/>
</dbReference>
<dbReference type="PANTHER" id="PTHR10443">
    <property type="entry name" value="MICROSOMAL DIPEPTIDASE"/>
    <property type="match status" value="1"/>
</dbReference>
<dbReference type="SUPFAM" id="SSF51556">
    <property type="entry name" value="Metallo-dependent hydrolases"/>
    <property type="match status" value="1"/>
</dbReference>
<protein>
    <submittedName>
        <fullName evidence="1">Dipeptidase</fullName>
    </submittedName>
</protein>
<comment type="caution">
    <text evidence="1">The sequence shown here is derived from an EMBL/GenBank/DDBJ whole genome shotgun (WGS) entry which is preliminary data.</text>
</comment>
<dbReference type="GO" id="GO:0070573">
    <property type="term" value="F:metallodipeptidase activity"/>
    <property type="evidence" value="ECO:0007669"/>
    <property type="project" value="InterPro"/>
</dbReference>
<dbReference type="Proteomes" id="UP000032680">
    <property type="component" value="Unassembled WGS sequence"/>
</dbReference>
<dbReference type="Pfam" id="PF01244">
    <property type="entry name" value="Peptidase_M19"/>
    <property type="match status" value="1"/>
</dbReference>
<dbReference type="Gene3D" id="3.20.20.140">
    <property type="entry name" value="Metal-dependent hydrolases"/>
    <property type="match status" value="1"/>
</dbReference>
<sequence>MRRGGLAGGFFAAFVPQTVVNPANEQAAFERARAMLLAIRAMGDVPGARLATTADAIEQAWRDGAVAVVPAVENGFAAGTDLDRLGIFRSLGATYVTMTHNGHNALADAAIARPDLGDGASRHGGLSALGREAVAVMNRLGLLIDVSHAAKPTMMQLASLSATPVVATHSCMRALCDHPRNLDDEQLDVIRDVGGVVQVTAVSGFVRLRARESEVTVADFCNHIDYAVRRIGIAHVGIGSDFDGGGGFVGWRDAADSPNITAELLRRGYEPEALAALWGGNFLRVMRQAEAVAAS</sequence>
<evidence type="ECO:0000313" key="1">
    <source>
        <dbReference type="EMBL" id="GAN77444.1"/>
    </source>
</evidence>
<name>A0A0D6P9A4_9PROT</name>
<organism evidence="1 2">
    <name type="scientific">Acidisphaera rubrifaciens HS-AP3</name>
    <dbReference type="NCBI Taxonomy" id="1231350"/>
    <lineage>
        <taxon>Bacteria</taxon>
        <taxon>Pseudomonadati</taxon>
        <taxon>Pseudomonadota</taxon>
        <taxon>Alphaproteobacteria</taxon>
        <taxon>Acetobacterales</taxon>
        <taxon>Acetobacteraceae</taxon>
        <taxon>Acidisphaera</taxon>
    </lineage>
</organism>
<dbReference type="InterPro" id="IPR008257">
    <property type="entry name" value="Pept_M19"/>
</dbReference>
<gene>
    <name evidence="1" type="ORF">Asru_0320_04</name>
</gene>
<proteinExistence type="predicted"/>
<dbReference type="GO" id="GO:0006508">
    <property type="term" value="P:proteolysis"/>
    <property type="evidence" value="ECO:0007669"/>
    <property type="project" value="InterPro"/>
</dbReference>
<evidence type="ECO:0000313" key="2">
    <source>
        <dbReference type="Proteomes" id="UP000032680"/>
    </source>
</evidence>
<accession>A0A0D6P9A4</accession>